<gene>
    <name evidence="1" type="ORF">UFOVP451_46</name>
</gene>
<accession>A0A6J5MC70</accession>
<reference evidence="1" key="1">
    <citation type="submission" date="2020-04" db="EMBL/GenBank/DDBJ databases">
        <authorList>
            <person name="Chiriac C."/>
            <person name="Salcher M."/>
            <person name="Ghai R."/>
            <person name="Kavagutti S V."/>
        </authorList>
    </citation>
    <scope>NUCLEOTIDE SEQUENCE</scope>
</reference>
<organism evidence="1">
    <name type="scientific">uncultured Caudovirales phage</name>
    <dbReference type="NCBI Taxonomy" id="2100421"/>
    <lineage>
        <taxon>Viruses</taxon>
        <taxon>Duplodnaviria</taxon>
        <taxon>Heunggongvirae</taxon>
        <taxon>Uroviricota</taxon>
        <taxon>Caudoviricetes</taxon>
        <taxon>Peduoviridae</taxon>
        <taxon>Maltschvirus</taxon>
        <taxon>Maltschvirus maltsch</taxon>
    </lineage>
</organism>
<proteinExistence type="predicted"/>
<sequence>MQPNIIIDFEGDDIECPTCEKRFAGQVLTDNDIAYCCQDCYDVWSAFPTVTD</sequence>
<dbReference type="EMBL" id="LR796409">
    <property type="protein sequence ID" value="CAB4142760.1"/>
    <property type="molecule type" value="Genomic_DNA"/>
</dbReference>
<name>A0A6J5MC70_9CAUD</name>
<protein>
    <submittedName>
        <fullName evidence="1">Uncharacterized protein</fullName>
    </submittedName>
</protein>
<evidence type="ECO:0000313" key="1">
    <source>
        <dbReference type="EMBL" id="CAB4142760.1"/>
    </source>
</evidence>